<evidence type="ECO:0000256" key="1">
    <source>
        <dbReference type="ARBA" id="ARBA00010759"/>
    </source>
</evidence>
<comment type="function">
    <text evidence="2">Removes the formyl group from the N-terminal Met of newly synthesized proteins. Requires at least a dipeptide for an efficient rate of reaction. N-terminal L-methionine is a prerequisite for activity but the enzyme has broad specificity at other positions.</text>
</comment>
<name>A0A6N3FIT1_EGGLN</name>
<evidence type="ECO:0000313" key="3">
    <source>
        <dbReference type="EMBL" id="VYU52001.1"/>
    </source>
</evidence>
<dbReference type="GO" id="GO:0006412">
    <property type="term" value="P:translation"/>
    <property type="evidence" value="ECO:0007669"/>
    <property type="project" value="UniProtKB-UniRule"/>
</dbReference>
<dbReference type="GO" id="GO:0042586">
    <property type="term" value="F:peptide deformylase activity"/>
    <property type="evidence" value="ECO:0007669"/>
    <property type="project" value="UniProtKB-UniRule"/>
</dbReference>
<keyword evidence="2 3" id="KW-0378">Hydrolase</keyword>
<proteinExistence type="inferred from homology"/>
<keyword evidence="2" id="KW-0408">Iron</keyword>
<dbReference type="Pfam" id="PF01327">
    <property type="entry name" value="Pep_deformylase"/>
    <property type="match status" value="1"/>
</dbReference>
<dbReference type="EMBL" id="CACRTT010000032">
    <property type="protein sequence ID" value="VYU52001.1"/>
    <property type="molecule type" value="Genomic_DNA"/>
</dbReference>
<dbReference type="EC" id="3.5.1.88" evidence="2"/>
<feature type="binding site" evidence="2">
    <location>
        <position position="173"/>
    </location>
    <ligand>
        <name>Fe cation</name>
        <dbReference type="ChEBI" id="CHEBI:24875"/>
    </ligand>
</feature>
<dbReference type="PIRSF" id="PIRSF004749">
    <property type="entry name" value="Pep_def"/>
    <property type="match status" value="1"/>
</dbReference>
<evidence type="ECO:0000256" key="2">
    <source>
        <dbReference type="HAMAP-Rule" id="MF_00163"/>
    </source>
</evidence>
<dbReference type="HAMAP" id="MF_00163">
    <property type="entry name" value="Pep_deformylase"/>
    <property type="match status" value="1"/>
</dbReference>
<gene>
    <name evidence="3" type="primary">def_2</name>
    <name evidence="2" type="synonym">def</name>
    <name evidence="3" type="ORF">ELLFYP107_00760</name>
</gene>
<comment type="catalytic activity">
    <reaction evidence="2">
        <text>N-terminal N-formyl-L-methionyl-[peptide] + H2O = N-terminal L-methionyl-[peptide] + formate</text>
        <dbReference type="Rhea" id="RHEA:24420"/>
        <dbReference type="Rhea" id="RHEA-COMP:10639"/>
        <dbReference type="Rhea" id="RHEA-COMP:10640"/>
        <dbReference type="ChEBI" id="CHEBI:15377"/>
        <dbReference type="ChEBI" id="CHEBI:15740"/>
        <dbReference type="ChEBI" id="CHEBI:49298"/>
        <dbReference type="ChEBI" id="CHEBI:64731"/>
        <dbReference type="EC" id="3.5.1.88"/>
    </reaction>
</comment>
<feature type="active site" evidence="2">
    <location>
        <position position="170"/>
    </location>
</feature>
<reference evidence="3" key="1">
    <citation type="submission" date="2019-11" db="EMBL/GenBank/DDBJ databases">
        <authorList>
            <person name="Feng L."/>
        </authorList>
    </citation>
    <scope>NUCLEOTIDE SEQUENCE</scope>
    <source>
        <strain evidence="3">ElentaLFYP107</strain>
    </source>
</reference>
<dbReference type="Gene3D" id="3.90.45.10">
    <property type="entry name" value="Peptide deformylase"/>
    <property type="match status" value="1"/>
</dbReference>
<dbReference type="NCBIfam" id="TIGR00079">
    <property type="entry name" value="pept_deformyl"/>
    <property type="match status" value="1"/>
</dbReference>
<dbReference type="AlphaFoldDB" id="A0A6N3FIT1"/>
<keyword evidence="2" id="KW-0479">Metal-binding</keyword>
<organism evidence="3">
    <name type="scientific">Eggerthella lenta</name>
    <name type="common">Eubacterium lentum</name>
    <dbReference type="NCBI Taxonomy" id="84112"/>
    <lineage>
        <taxon>Bacteria</taxon>
        <taxon>Bacillati</taxon>
        <taxon>Actinomycetota</taxon>
        <taxon>Coriobacteriia</taxon>
        <taxon>Eggerthellales</taxon>
        <taxon>Eggerthellaceae</taxon>
        <taxon>Eggerthella</taxon>
    </lineage>
</organism>
<protein>
    <recommendedName>
        <fullName evidence="2">Peptide deformylase</fullName>
        <shortName evidence="2">PDF</shortName>
        <ecNumber evidence="2">3.5.1.88</ecNumber>
    </recommendedName>
    <alternativeName>
        <fullName evidence="2">Polypeptide deformylase</fullName>
    </alternativeName>
</protein>
<comment type="cofactor">
    <cofactor evidence="2">
        <name>Fe(2+)</name>
        <dbReference type="ChEBI" id="CHEBI:29033"/>
    </cofactor>
    <text evidence="2">Binds 1 Fe(2+) ion.</text>
</comment>
<keyword evidence="2" id="KW-0648">Protein biosynthesis</keyword>
<dbReference type="InterPro" id="IPR023635">
    <property type="entry name" value="Peptide_deformylase"/>
</dbReference>
<dbReference type="InterPro" id="IPR036821">
    <property type="entry name" value="Peptide_deformylase_sf"/>
</dbReference>
<comment type="similarity">
    <text evidence="1 2">Belongs to the polypeptide deformylase family.</text>
</comment>
<dbReference type="PANTHER" id="PTHR10458">
    <property type="entry name" value="PEPTIDE DEFORMYLASE"/>
    <property type="match status" value="1"/>
</dbReference>
<dbReference type="CDD" id="cd00487">
    <property type="entry name" value="Pep_deformylase"/>
    <property type="match status" value="1"/>
</dbReference>
<feature type="binding site" evidence="2">
    <location>
        <position position="127"/>
    </location>
    <ligand>
        <name>Fe cation</name>
        <dbReference type="ChEBI" id="CHEBI:24875"/>
    </ligand>
</feature>
<feature type="binding site" evidence="2">
    <location>
        <position position="169"/>
    </location>
    <ligand>
        <name>Fe cation</name>
        <dbReference type="ChEBI" id="CHEBI:24875"/>
    </ligand>
</feature>
<accession>A0A6N3FIT1</accession>
<sequence length="215" mass="23521">MLDKVRPKPDNTNPTITRAALKRAARPIIQKDVLTVISIVQSPNPILNQVCDPCDLGDKSLKKLAKQMAKAMYKNDGCGLAAPQLGVAKRLVVIDCDQEEGEQNPIVLVNPVLVDTQGDPVVAGEGCLSCPGITVPIARPPFARVRYFDLDGEEWEIEGDDLLGRCLQHELDHLDGITMFERCDPMARIEALRDYEIALAAGARPGETSLEARVR</sequence>
<dbReference type="PRINTS" id="PR01576">
    <property type="entry name" value="PDEFORMYLASE"/>
</dbReference>
<dbReference type="SUPFAM" id="SSF56420">
    <property type="entry name" value="Peptide deformylase"/>
    <property type="match status" value="1"/>
</dbReference>
<dbReference type="NCBIfam" id="NF001159">
    <property type="entry name" value="PRK00150.1-3"/>
    <property type="match status" value="1"/>
</dbReference>
<dbReference type="PANTHER" id="PTHR10458:SF22">
    <property type="entry name" value="PEPTIDE DEFORMYLASE"/>
    <property type="match status" value="1"/>
</dbReference>
<dbReference type="GO" id="GO:0046872">
    <property type="term" value="F:metal ion binding"/>
    <property type="evidence" value="ECO:0007669"/>
    <property type="project" value="UniProtKB-KW"/>
</dbReference>